<dbReference type="EMBL" id="AFBI03000059">
    <property type="protein sequence ID" value="EJW02727.1"/>
    <property type="molecule type" value="Genomic_DNA"/>
</dbReference>
<reference evidence="4" key="2">
    <citation type="submission" date="2015-07" db="EMBL/GenBank/DDBJ databases">
        <title>Contrasting host-pathogen interactions and genome evolution in two generalist and specialist microsporidian pathogens of mosquitoes.</title>
        <authorList>
            <consortium name="The Broad Institute Genomics Platform"/>
            <consortium name="The Broad Institute Genome Sequencing Center for Infectious Disease"/>
            <person name="Cuomo C.A."/>
            <person name="Sanscrainte N.D."/>
            <person name="Goldberg J.M."/>
            <person name="Heiman D."/>
            <person name="Young S."/>
            <person name="Zeng Q."/>
            <person name="Becnel J.J."/>
            <person name="Birren B.W."/>
        </authorList>
    </citation>
    <scope>NUCLEOTIDE SEQUENCE [LARGE SCALE GENOMIC DNA]</scope>
    <source>
        <strain evidence="4">USNM 41457</strain>
    </source>
</reference>
<gene>
    <name evidence="3" type="ORF">EDEG_02880</name>
</gene>
<dbReference type="VEuPathDB" id="MicrosporidiaDB:EDEG_02880"/>
<feature type="region of interest" description="Disordered" evidence="2">
    <location>
        <begin position="1044"/>
        <end position="1063"/>
    </location>
</feature>
<evidence type="ECO:0000256" key="1">
    <source>
        <dbReference type="SAM" id="Coils"/>
    </source>
</evidence>
<feature type="coiled-coil region" evidence="1">
    <location>
        <begin position="1360"/>
        <end position="1394"/>
    </location>
</feature>
<accession>J9DMZ5</accession>
<dbReference type="HOGENOM" id="CLU_252434_0_0_1"/>
<proteinExistence type="predicted"/>
<feature type="coiled-coil region" evidence="1">
    <location>
        <begin position="1192"/>
        <end position="1219"/>
    </location>
</feature>
<keyword evidence="4" id="KW-1185">Reference proteome</keyword>
<feature type="region of interest" description="Disordered" evidence="2">
    <location>
        <begin position="965"/>
        <end position="988"/>
    </location>
</feature>
<protein>
    <submittedName>
        <fullName evidence="3">Uncharacterized protein</fullName>
    </submittedName>
</protein>
<dbReference type="Proteomes" id="UP000003163">
    <property type="component" value="Unassembled WGS sequence"/>
</dbReference>
<reference evidence="3 4" key="1">
    <citation type="submission" date="2011-08" db="EMBL/GenBank/DDBJ databases">
        <authorList>
            <person name="Liu Z.J."/>
            <person name="Shi F.L."/>
            <person name="Lu J.Q."/>
            <person name="Li M."/>
            <person name="Wang Z.L."/>
        </authorList>
    </citation>
    <scope>NUCLEOTIDE SEQUENCE [LARGE SCALE GENOMIC DNA]</scope>
    <source>
        <strain evidence="3 4">USNM 41457</strain>
    </source>
</reference>
<feature type="compositionally biased region" description="Polar residues" evidence="2">
    <location>
        <begin position="1316"/>
        <end position="1332"/>
    </location>
</feature>
<feature type="compositionally biased region" description="Polar residues" evidence="2">
    <location>
        <begin position="1235"/>
        <end position="1253"/>
    </location>
</feature>
<keyword evidence="1" id="KW-0175">Coiled coil</keyword>
<feature type="compositionally biased region" description="Polar residues" evidence="2">
    <location>
        <begin position="976"/>
        <end position="986"/>
    </location>
</feature>
<feature type="region of interest" description="Disordered" evidence="2">
    <location>
        <begin position="1314"/>
        <end position="1342"/>
    </location>
</feature>
<organism evidence="3 4">
    <name type="scientific">Edhazardia aedis (strain USNM 41457)</name>
    <name type="common">Microsporidian parasite</name>
    <dbReference type="NCBI Taxonomy" id="1003232"/>
    <lineage>
        <taxon>Eukaryota</taxon>
        <taxon>Fungi</taxon>
        <taxon>Fungi incertae sedis</taxon>
        <taxon>Microsporidia</taxon>
        <taxon>Edhazardia</taxon>
    </lineage>
</organism>
<feature type="region of interest" description="Disordered" evidence="2">
    <location>
        <begin position="1075"/>
        <end position="1128"/>
    </location>
</feature>
<sequence length="1431" mass="163814">MLSKDIRRTFIKLLKSLGTPIEDVNKLVKTMSEAQISDLLISLQSQSDKERNLIVLLSKLKYEPNLSSLIGLQSLLRNGPLSYYKVFVDNDGDDILVDGIRMCNIFDKDISNEKNINKNKPGCLKERRDGKDLSYDKVSKDDYNDKLCSDFSLVNSFSADNFNNIYCKYFINFDSDSVDKYGSSAVDKEFDCGDDLHYIGNYVKYSREYMVNEYLNAIMTVLQSYENFIEILDIEEITCNIEYVDVYPSKYYELLSYVSFRDISKLFFLFQSVNSHYCLIQTYFYKIFTINFCKKIVDRFLCTEYEYLVRYYNFLITGRRELLDFGGIGRKGSIISIKTMGKNHYKAIIQGDDRTINGRCYLIHELCGDIVSVKSRCIKCNEKCRFRCFKNDFSDTFLLDCVDCRLLFDFYKYREILCDYCTFKRNQADGIDTFCREFNISLSKNSENIQFSESNISNQSDSKLVDVMSNESIKMNVICTNRNSRVKESVITDRKESNLLYNKFDTENMRKHEHVERCEKIKNRFSHNLVYERCLCRSKENNFSQKGGIGRDGNSNSNINTINSLEDMESCQKGDFNDKKKQKKIFSRNTDKEKYENKLFENSSNLIKENTTGKSFLHKLRNKFTNRSKTKDTTLSSTNKLKSSCFKCVDKLDNYKKIMGNLTFQDNQENDDKDYFPRNISFKDREYHFSKEIYSSSSADLKNSEKRNSSSDISNIKNSDNSESISCISFDVDCSYVFENAEIEIKKNYNALCNCFSNSENSKENLSANILKNARCQNRNCHVKQLKRSTSEKNNFCRDGFIDGQECIKNNSKLSSAKQCADTSLYNFILSDASFCNDVSCTGESSFLCVKSSSKKEKKFARNIYNTPLTYQSSEIYKRNDSYKLADSKNSLFLRQKQDKFSKFDNNCETNNSPFREMGFFSTFKKSTKKEAPNGCSNFNEIFNKNYEICEKNGNFEYIRNTEKGGKADEQAEKQFPNSESDLNSGRQEKRAIICDIGRATGHFDARASGQRSESSAEGTFKDAPSLIKILRTDSNSLKTVIVEDGNVGKKPPNEAPNSEPIQNYIMKKELQNSKKENFDPPSNKESDLISSCNLKSQPMPRAHTKSDANSADSQNKNTQRSYSNNRNCNYDSPELTYCEETKVDSCDFAEKQLAIDKITFLLNYAAKNNMLRSIPCILEGILFSKPVFDEKNDLNQAYSILENENDHLKKELVRVQSAFNNVVTENDILRKTIDSFTSHPNSKTTNKNSTAPSSNKNTGSGTNSQGFCIQCNAKIEGKNSDFQIKHKSENVLNYGKNTDKDVLSSSLSKLSIKSNTNDGKMQEATTSTRNEASCAEKTKNSQNTIKDNAIGNTSNSNELKNTTGELKNITNELKNTTGELKNITNELKNTTGELKTSTTGELKTSTTGELKNTTNELKIQQMNLKIQQMN</sequence>
<feature type="compositionally biased region" description="Polar residues" evidence="2">
    <location>
        <begin position="1108"/>
        <end position="1128"/>
    </location>
</feature>
<feature type="region of interest" description="Disordered" evidence="2">
    <location>
        <begin position="1235"/>
        <end position="1263"/>
    </location>
</feature>
<name>J9DMZ5_EDHAE</name>
<feature type="compositionally biased region" description="Low complexity" evidence="2">
    <location>
        <begin position="1254"/>
        <end position="1263"/>
    </location>
</feature>
<evidence type="ECO:0000256" key="2">
    <source>
        <dbReference type="SAM" id="MobiDB-lite"/>
    </source>
</evidence>
<evidence type="ECO:0000313" key="4">
    <source>
        <dbReference type="Proteomes" id="UP000003163"/>
    </source>
</evidence>
<feature type="compositionally biased region" description="Basic and acidic residues" evidence="2">
    <location>
        <begin position="1075"/>
        <end position="1088"/>
    </location>
</feature>
<dbReference type="InParanoid" id="J9DMZ5"/>
<comment type="caution">
    <text evidence="3">The sequence shown here is derived from an EMBL/GenBank/DDBJ whole genome shotgun (WGS) entry which is preliminary data.</text>
</comment>
<evidence type="ECO:0000313" key="3">
    <source>
        <dbReference type="EMBL" id="EJW02727.1"/>
    </source>
</evidence>